<dbReference type="EMBL" id="KZ819636">
    <property type="protein sequence ID" value="PWN89756.1"/>
    <property type="molecule type" value="Genomic_DNA"/>
</dbReference>
<dbReference type="PANTHER" id="PTHR10366">
    <property type="entry name" value="NAD DEPENDENT EPIMERASE/DEHYDRATASE"/>
    <property type="match status" value="1"/>
</dbReference>
<keyword evidence="5" id="KW-1185">Reference proteome</keyword>
<dbReference type="STRING" id="215250.A0A316YL29"/>
<name>A0A316YL29_9BASI</name>
<evidence type="ECO:0000313" key="5">
    <source>
        <dbReference type="Proteomes" id="UP000245768"/>
    </source>
</evidence>
<dbReference type="RefSeq" id="XP_025376954.1">
    <property type="nucleotide sequence ID" value="XM_025521446.1"/>
</dbReference>
<dbReference type="InterPro" id="IPR036291">
    <property type="entry name" value="NAD(P)-bd_dom_sf"/>
</dbReference>
<dbReference type="InterPro" id="IPR050425">
    <property type="entry name" value="NAD(P)_dehydrat-like"/>
</dbReference>
<dbReference type="GO" id="GO:0016616">
    <property type="term" value="F:oxidoreductase activity, acting on the CH-OH group of donors, NAD or NADP as acceptor"/>
    <property type="evidence" value="ECO:0007669"/>
    <property type="project" value="TreeGrafter"/>
</dbReference>
<evidence type="ECO:0000313" key="4">
    <source>
        <dbReference type="EMBL" id="PWN89756.1"/>
    </source>
</evidence>
<sequence length="346" mass="37921">MPLLERDTLVLVTAASSYTGANIVLALLSEGYKVRAAVRTEPKADALKQQLQRAAGDRISALSFTLVGDGALHGAYDEACRGVSGIIHVAAPLPFPCENIGEKILQKGVDMVLSVLASSTKARTVKRVVLTGSADSLFDWGKGLFHDHTYNGSEWTPSTWEEAEKGQTFLDILPAAKKYSEKAAWEYVQNNKEAIAYDLISILPTVTLGPYAGDIHSIKEIGGSAFFVVYKAQKSQTDDEMGPTIIPHAVDVRDVALAHVRALERGQGGKRYIISAECFDNDQILHTLADKGVLKRKVEAEKVHASSKGYFQLDSSDGVRDLHLTYRKLDETLMDTVRQFEQLKDK</sequence>
<protein>
    <submittedName>
        <fullName evidence="4">NAD(P)-binding protein</fullName>
    </submittedName>
</protein>
<reference evidence="4 5" key="1">
    <citation type="journal article" date="2018" name="Mol. Biol. Evol.">
        <title>Broad Genomic Sampling Reveals a Smut Pathogenic Ancestry of the Fungal Clade Ustilaginomycotina.</title>
        <authorList>
            <person name="Kijpornyongpan T."/>
            <person name="Mondo S.J."/>
            <person name="Barry K."/>
            <person name="Sandor L."/>
            <person name="Lee J."/>
            <person name="Lipzen A."/>
            <person name="Pangilinan J."/>
            <person name="LaButti K."/>
            <person name="Hainaut M."/>
            <person name="Henrissat B."/>
            <person name="Grigoriev I.V."/>
            <person name="Spatafora J.W."/>
            <person name="Aime M.C."/>
        </authorList>
    </citation>
    <scope>NUCLEOTIDE SEQUENCE [LARGE SCALE GENOMIC DNA]</scope>
    <source>
        <strain evidence="4 5">MCA 4198</strain>
    </source>
</reference>
<dbReference type="SUPFAM" id="SSF51735">
    <property type="entry name" value="NAD(P)-binding Rossmann-fold domains"/>
    <property type="match status" value="1"/>
</dbReference>
<dbReference type="Proteomes" id="UP000245768">
    <property type="component" value="Unassembled WGS sequence"/>
</dbReference>
<accession>A0A316YL29</accession>
<feature type="domain" description="NAD-dependent epimerase/dehydratase" evidence="3">
    <location>
        <begin position="10"/>
        <end position="142"/>
    </location>
</feature>
<evidence type="ECO:0000256" key="1">
    <source>
        <dbReference type="ARBA" id="ARBA00023002"/>
    </source>
</evidence>
<evidence type="ECO:0000256" key="2">
    <source>
        <dbReference type="ARBA" id="ARBA00023445"/>
    </source>
</evidence>
<evidence type="ECO:0000259" key="3">
    <source>
        <dbReference type="Pfam" id="PF01370"/>
    </source>
</evidence>
<dbReference type="AlphaFoldDB" id="A0A316YL29"/>
<dbReference type="Pfam" id="PF01370">
    <property type="entry name" value="Epimerase"/>
    <property type="match status" value="1"/>
</dbReference>
<dbReference type="InterPro" id="IPR001509">
    <property type="entry name" value="Epimerase_deHydtase"/>
</dbReference>
<dbReference type="GeneID" id="37043362"/>
<gene>
    <name evidence="4" type="ORF">FA10DRAFT_266318</name>
</gene>
<comment type="similarity">
    <text evidence="2">Belongs to the NAD(P)-dependent epimerase/dehydratase family. Dihydroflavonol-4-reductase subfamily.</text>
</comment>
<dbReference type="PANTHER" id="PTHR10366:SF564">
    <property type="entry name" value="STEROL-4-ALPHA-CARBOXYLATE 3-DEHYDROGENASE, DECARBOXYLATING"/>
    <property type="match status" value="1"/>
</dbReference>
<organism evidence="4 5">
    <name type="scientific">Acaromyces ingoldii</name>
    <dbReference type="NCBI Taxonomy" id="215250"/>
    <lineage>
        <taxon>Eukaryota</taxon>
        <taxon>Fungi</taxon>
        <taxon>Dikarya</taxon>
        <taxon>Basidiomycota</taxon>
        <taxon>Ustilaginomycotina</taxon>
        <taxon>Exobasidiomycetes</taxon>
        <taxon>Exobasidiales</taxon>
        <taxon>Cryptobasidiaceae</taxon>
        <taxon>Acaromyces</taxon>
    </lineage>
</organism>
<dbReference type="InParanoid" id="A0A316YL29"/>
<dbReference type="OrthoDB" id="2735536at2759"/>
<dbReference type="Gene3D" id="3.40.50.720">
    <property type="entry name" value="NAD(P)-binding Rossmann-like Domain"/>
    <property type="match status" value="1"/>
</dbReference>
<keyword evidence="1" id="KW-0560">Oxidoreductase</keyword>
<proteinExistence type="inferred from homology"/>